<sequence length="164" mass="18315">MVETLVAACSEDQVAKPTFFGSTQKYLAILLALKAATAIVVDGVKSELTRISSLARVNEKCQEWGEMTWALSDDETSAMATLREVLVELRQQRRGTKAAARAPTIVEESTTAEDCRIANIAMIMLPKYMETLKLNKSGEKEESEHILMMRRQLSCRLGKGEERF</sequence>
<dbReference type="AlphaFoldDB" id="A0AAE0KTW4"/>
<evidence type="ECO:0000313" key="2">
    <source>
        <dbReference type="Proteomes" id="UP001190700"/>
    </source>
</evidence>
<comment type="caution">
    <text evidence="1">The sequence shown here is derived from an EMBL/GenBank/DDBJ whole genome shotgun (WGS) entry which is preliminary data.</text>
</comment>
<dbReference type="Proteomes" id="UP001190700">
    <property type="component" value="Unassembled WGS sequence"/>
</dbReference>
<dbReference type="EMBL" id="LGRX02017835">
    <property type="protein sequence ID" value="KAK3260345.1"/>
    <property type="molecule type" value="Genomic_DNA"/>
</dbReference>
<evidence type="ECO:0000313" key="1">
    <source>
        <dbReference type="EMBL" id="KAK3260345.1"/>
    </source>
</evidence>
<protein>
    <submittedName>
        <fullName evidence="1">Uncharacterized protein</fullName>
    </submittedName>
</protein>
<organism evidence="1 2">
    <name type="scientific">Cymbomonas tetramitiformis</name>
    <dbReference type="NCBI Taxonomy" id="36881"/>
    <lineage>
        <taxon>Eukaryota</taxon>
        <taxon>Viridiplantae</taxon>
        <taxon>Chlorophyta</taxon>
        <taxon>Pyramimonadophyceae</taxon>
        <taxon>Pyramimonadales</taxon>
        <taxon>Pyramimonadaceae</taxon>
        <taxon>Cymbomonas</taxon>
    </lineage>
</organism>
<accession>A0AAE0KTW4</accession>
<keyword evidence="2" id="KW-1185">Reference proteome</keyword>
<reference evidence="1 2" key="1">
    <citation type="journal article" date="2015" name="Genome Biol. Evol.">
        <title>Comparative Genomics of a Bacterivorous Green Alga Reveals Evolutionary Causalities and Consequences of Phago-Mixotrophic Mode of Nutrition.</title>
        <authorList>
            <person name="Burns J.A."/>
            <person name="Paasch A."/>
            <person name="Narechania A."/>
            <person name="Kim E."/>
        </authorList>
    </citation>
    <scope>NUCLEOTIDE SEQUENCE [LARGE SCALE GENOMIC DNA]</scope>
    <source>
        <strain evidence="1 2">PLY_AMNH</strain>
    </source>
</reference>
<gene>
    <name evidence="1" type="ORF">CYMTET_30694</name>
</gene>
<name>A0AAE0KTW4_9CHLO</name>
<proteinExistence type="predicted"/>